<reference evidence="4 5" key="3">
    <citation type="journal article" date="2017" name="G3 (Bethesda)">
        <title>Comparative analysis highlights variable genome content of wheat rusts and divergence of the mating loci.</title>
        <authorList>
            <person name="Cuomo C.A."/>
            <person name="Bakkeren G."/>
            <person name="Khalil H.B."/>
            <person name="Panwar V."/>
            <person name="Joly D."/>
            <person name="Linning R."/>
            <person name="Sakthikumar S."/>
            <person name="Song X."/>
            <person name="Adiconis X."/>
            <person name="Fan L."/>
            <person name="Goldberg J.M."/>
            <person name="Levin J.Z."/>
            <person name="Young S."/>
            <person name="Zeng Q."/>
            <person name="Anikster Y."/>
            <person name="Bruce M."/>
            <person name="Wang M."/>
            <person name="Yin C."/>
            <person name="McCallum B."/>
            <person name="Szabo L.J."/>
            <person name="Hulbert S."/>
            <person name="Chen X."/>
            <person name="Fellers J.P."/>
        </authorList>
    </citation>
    <scope>NUCLEOTIDE SEQUENCE</scope>
    <source>
        <strain evidence="5">Isolate 1-1 / race 1 (BBBD)</strain>
        <strain evidence="4">isolate 1-1 / race 1 (BBBD)</strain>
    </source>
</reference>
<accession>A0A180GVJ8</accession>
<dbReference type="Pfam" id="PF18758">
    <property type="entry name" value="KDZ"/>
    <property type="match status" value="1"/>
</dbReference>
<dbReference type="InterPro" id="IPR041320">
    <property type="entry name" value="CxC1"/>
</dbReference>
<dbReference type="STRING" id="630390.A0A180GVJ8"/>
<evidence type="ECO:0000256" key="1">
    <source>
        <dbReference type="SAM" id="Coils"/>
    </source>
</evidence>
<evidence type="ECO:0000313" key="4">
    <source>
        <dbReference type="EnsemblFungi" id="PTTG_07778-t43_2-p1"/>
    </source>
</evidence>
<reference evidence="3" key="2">
    <citation type="submission" date="2016-05" db="EMBL/GenBank/DDBJ databases">
        <title>Comparative analysis highlights variable genome content of wheat rusts and divergence of the mating loci.</title>
        <authorList>
            <person name="Cuomo C.A."/>
            <person name="Bakkeren G."/>
            <person name="Szabo L."/>
            <person name="Khalil H."/>
            <person name="Joly D."/>
            <person name="Goldberg J."/>
            <person name="Young S."/>
            <person name="Zeng Q."/>
            <person name="Fellers J."/>
        </authorList>
    </citation>
    <scope>NUCLEOTIDE SEQUENCE [LARGE SCALE GENOMIC DNA]</scope>
    <source>
        <strain evidence="3">1-1 BBBD Race 1</strain>
    </source>
</reference>
<reference evidence="4" key="4">
    <citation type="submission" date="2025-05" db="UniProtKB">
        <authorList>
            <consortium name="EnsemblFungi"/>
        </authorList>
    </citation>
    <scope>IDENTIFICATION</scope>
    <source>
        <strain evidence="4">isolate 1-1 / race 1 (BBBD)</strain>
    </source>
</reference>
<feature type="domain" description="CxC1-like cysteine cluster associated with KDZ transposases" evidence="2">
    <location>
        <begin position="117"/>
        <end position="221"/>
    </location>
</feature>
<name>A0A180GVJ8_PUCT1</name>
<keyword evidence="1" id="KW-0175">Coiled coil</keyword>
<evidence type="ECO:0000313" key="5">
    <source>
        <dbReference type="Proteomes" id="UP000005240"/>
    </source>
</evidence>
<dbReference type="OrthoDB" id="2505969at2759"/>
<reference evidence="3" key="1">
    <citation type="submission" date="2009-11" db="EMBL/GenBank/DDBJ databases">
        <authorList>
            <consortium name="The Broad Institute Genome Sequencing Platform"/>
            <person name="Ward D."/>
            <person name="Feldgarden M."/>
            <person name="Earl A."/>
            <person name="Young S.K."/>
            <person name="Zeng Q."/>
            <person name="Koehrsen M."/>
            <person name="Alvarado L."/>
            <person name="Berlin A."/>
            <person name="Bochicchio J."/>
            <person name="Borenstein D."/>
            <person name="Chapman S.B."/>
            <person name="Chen Z."/>
            <person name="Engels R."/>
            <person name="Freedman E."/>
            <person name="Gellesch M."/>
            <person name="Goldberg J."/>
            <person name="Griggs A."/>
            <person name="Gujja S."/>
            <person name="Heilman E."/>
            <person name="Heiman D."/>
            <person name="Hepburn T."/>
            <person name="Howarth C."/>
            <person name="Jen D."/>
            <person name="Larson L."/>
            <person name="Lewis B."/>
            <person name="Mehta T."/>
            <person name="Park D."/>
            <person name="Pearson M."/>
            <person name="Roberts A."/>
            <person name="Saif S."/>
            <person name="Shea T."/>
            <person name="Shenoy N."/>
            <person name="Sisk P."/>
            <person name="Stolte C."/>
            <person name="Sykes S."/>
            <person name="Thomson T."/>
            <person name="Walk T."/>
            <person name="White J."/>
            <person name="Yandava C."/>
            <person name="Izard J."/>
            <person name="Baranova O.V."/>
            <person name="Blanton J.M."/>
            <person name="Tanner A.C."/>
            <person name="Dewhirst F.E."/>
            <person name="Haas B."/>
            <person name="Nusbaum C."/>
            <person name="Birren B."/>
        </authorList>
    </citation>
    <scope>NUCLEOTIDE SEQUENCE [LARGE SCALE GENOMIC DNA]</scope>
    <source>
        <strain evidence="3">1-1 BBBD Race 1</strain>
    </source>
</reference>
<protein>
    <submittedName>
        <fullName evidence="4">CxC1 domain-containing protein</fullName>
    </submittedName>
</protein>
<dbReference type="Proteomes" id="UP000005240">
    <property type="component" value="Unassembled WGS sequence"/>
</dbReference>
<evidence type="ECO:0000259" key="2">
    <source>
        <dbReference type="Pfam" id="PF18802"/>
    </source>
</evidence>
<dbReference type="AlphaFoldDB" id="A0A180GVJ8"/>
<dbReference type="EnsemblFungi" id="PTTG_07778-t43_2">
    <property type="protein sequence ID" value="PTTG_07778-t43_2-p1"/>
    <property type="gene ID" value="PTTG_07778"/>
</dbReference>
<keyword evidence="5" id="KW-1185">Reference proteome</keyword>
<gene>
    <name evidence="3" type="ORF">PTTG_07778</name>
</gene>
<sequence>MSRIFRERRTSYQPRIASFEDRIREYERLERFASGQGPQRTFNPGLISAHQGLQDDLNCAEEDADNLVDTENSLQAEHFDTGNHDRDPLDHDHLSGDVTIDLLGHARRYHTQSETANWTTSDWGNDRSKIFCDCEEASCHYRIVDLIDLNIQKRRRMRFCKCIPDLLHLLAHGYLGCSPVAPQTAFSFNLLGFHSHLWQWCTVGNLPFMNTMQAWLEERSNPLLTSSGKRRDLRRSFTAAVDIYRALSNRSNNIFKDVMNLSGQEILAKESCPACFGPTARAASQPLIICLDGNFQHRHHFAASKNYLDLITPSKFIHPDAIQEMNNKILAQENLHRVRNKADRCADAHKAADDKRSTSTWKACDDTGLMGSCCRHDAAIYLANITGGGEKRKYPLAIMNQILQDVDSEREVRVLYDIGCTMKKFIGLRHMFAEEADRLHFGTSVFHSYVHNWKCQLEFSPRFNDGWGLSDGEGLERLWSVLSPLVSALRHATRNHRLGSLQLKVEFHNKKGIISLVVWIKHKYKMACEKGDAASARLNELTRVQNPFSLDQSTYNREFFESQWQDQRNFQQNHTDVETEERERLAVYLDRHATLETLRRRINQLAAHRENPAEEQNARLLVWHSKSKLYSHAVELHAERQPLYRGTHIGTTLSTRILAAIERRKGPITAAVNKFNGYRSDYLTRFAPEQLNLPENQPLTYHTFTNLSLESSFWQDVYLFHSQAPWAKNADVQAGIQAVLAIDRSDEEKVLVGKEFKCAISWAVKLHASIQAKLDDVGECEEEDKLALVKSILDEELSEHEALMRSWAGDVVELWKTIYGPTPLNHPWFSLVNSLPPPRFHATDNDKSEDNSEAILAGIDKGEEDAGSNVDGEEISAGDMLNLLNIANENLATNNSHQAD</sequence>
<proteinExistence type="predicted"/>
<dbReference type="Pfam" id="PF18802">
    <property type="entry name" value="CxC1"/>
    <property type="match status" value="1"/>
</dbReference>
<dbReference type="PANTHER" id="PTHR33096:SF1">
    <property type="entry name" value="CXC1-LIKE CYSTEINE CLUSTER ASSOCIATED WITH KDZ TRANSPOSASES DOMAIN-CONTAINING PROTEIN"/>
    <property type="match status" value="1"/>
</dbReference>
<dbReference type="PANTHER" id="PTHR33096">
    <property type="entry name" value="CXC2 DOMAIN-CONTAINING PROTEIN"/>
    <property type="match status" value="1"/>
</dbReference>
<feature type="coiled-coil region" evidence="1">
    <location>
        <begin position="50"/>
        <end position="77"/>
    </location>
</feature>
<dbReference type="VEuPathDB" id="FungiDB:PTTG_07778"/>
<organism evidence="3">
    <name type="scientific">Puccinia triticina (isolate 1-1 / race 1 (BBBD))</name>
    <name type="common">Brown leaf rust fungus</name>
    <dbReference type="NCBI Taxonomy" id="630390"/>
    <lineage>
        <taxon>Eukaryota</taxon>
        <taxon>Fungi</taxon>
        <taxon>Dikarya</taxon>
        <taxon>Basidiomycota</taxon>
        <taxon>Pucciniomycotina</taxon>
        <taxon>Pucciniomycetes</taxon>
        <taxon>Pucciniales</taxon>
        <taxon>Pucciniaceae</taxon>
        <taxon>Puccinia</taxon>
    </lineage>
</organism>
<dbReference type="InterPro" id="IPR040521">
    <property type="entry name" value="KDZ"/>
</dbReference>
<evidence type="ECO:0000313" key="3">
    <source>
        <dbReference type="EMBL" id="OAV96312.1"/>
    </source>
</evidence>
<dbReference type="EMBL" id="ADAS02000020">
    <property type="protein sequence ID" value="OAV96312.1"/>
    <property type="molecule type" value="Genomic_DNA"/>
</dbReference>